<sequence length="158" mass="17948">MSKLSPAHTTITLTSGFGIDSVLSKLNDRNDRDPKLKGEIRGKDSIQRFHANHPLGKQNCWNVTKHFSPIMSASYYGDYLMQGFSKPHCRGDWLYKADFHKSTHRDLFHRLAISDDGADAGGIEASHTSCEKLLTVYIQLQEDWASDHFSKKRIRIKG</sequence>
<evidence type="ECO:0000313" key="1">
    <source>
        <dbReference type="EMBL" id="KAH7910098.1"/>
    </source>
</evidence>
<proteinExistence type="predicted"/>
<reference evidence="1" key="1">
    <citation type="journal article" date="2021" name="New Phytol.">
        <title>Evolutionary innovations through gain and loss of genes in the ectomycorrhizal Boletales.</title>
        <authorList>
            <person name="Wu G."/>
            <person name="Miyauchi S."/>
            <person name="Morin E."/>
            <person name="Kuo A."/>
            <person name="Drula E."/>
            <person name="Varga T."/>
            <person name="Kohler A."/>
            <person name="Feng B."/>
            <person name="Cao Y."/>
            <person name="Lipzen A."/>
            <person name="Daum C."/>
            <person name="Hundley H."/>
            <person name="Pangilinan J."/>
            <person name="Johnson J."/>
            <person name="Barry K."/>
            <person name="LaButti K."/>
            <person name="Ng V."/>
            <person name="Ahrendt S."/>
            <person name="Min B."/>
            <person name="Choi I.G."/>
            <person name="Park H."/>
            <person name="Plett J.M."/>
            <person name="Magnuson J."/>
            <person name="Spatafora J.W."/>
            <person name="Nagy L.G."/>
            <person name="Henrissat B."/>
            <person name="Grigoriev I.V."/>
            <person name="Yang Z.L."/>
            <person name="Xu J."/>
            <person name="Martin F.M."/>
        </authorList>
    </citation>
    <scope>NUCLEOTIDE SEQUENCE</scope>
    <source>
        <strain evidence="1">ATCC 28755</strain>
    </source>
</reference>
<comment type="caution">
    <text evidence="1">The sequence shown here is derived from an EMBL/GenBank/DDBJ whole genome shotgun (WGS) entry which is preliminary data.</text>
</comment>
<keyword evidence="2" id="KW-1185">Reference proteome</keyword>
<name>A0ACB8AAH1_9AGAM</name>
<protein>
    <submittedName>
        <fullName evidence="1">Uncharacterized protein</fullName>
    </submittedName>
</protein>
<accession>A0ACB8AAH1</accession>
<dbReference type="Proteomes" id="UP000790377">
    <property type="component" value="Unassembled WGS sequence"/>
</dbReference>
<dbReference type="EMBL" id="MU267727">
    <property type="protein sequence ID" value="KAH7910098.1"/>
    <property type="molecule type" value="Genomic_DNA"/>
</dbReference>
<organism evidence="1 2">
    <name type="scientific">Hygrophoropsis aurantiaca</name>
    <dbReference type="NCBI Taxonomy" id="72124"/>
    <lineage>
        <taxon>Eukaryota</taxon>
        <taxon>Fungi</taxon>
        <taxon>Dikarya</taxon>
        <taxon>Basidiomycota</taxon>
        <taxon>Agaricomycotina</taxon>
        <taxon>Agaricomycetes</taxon>
        <taxon>Agaricomycetidae</taxon>
        <taxon>Boletales</taxon>
        <taxon>Coniophorineae</taxon>
        <taxon>Hygrophoropsidaceae</taxon>
        <taxon>Hygrophoropsis</taxon>
    </lineage>
</organism>
<evidence type="ECO:0000313" key="2">
    <source>
        <dbReference type="Proteomes" id="UP000790377"/>
    </source>
</evidence>
<gene>
    <name evidence="1" type="ORF">BJ138DRAFT_1102131</name>
</gene>